<name>A0A848KH13_9NOCA</name>
<dbReference type="InterPro" id="IPR032407">
    <property type="entry name" value="MHB"/>
</dbReference>
<accession>A0A848KH13</accession>
<evidence type="ECO:0000256" key="1">
    <source>
        <dbReference type="SAM" id="SignalP"/>
    </source>
</evidence>
<gene>
    <name evidence="2" type="ORF">FGL95_15140</name>
</gene>
<keyword evidence="1" id="KW-0732">Signal</keyword>
<dbReference type="Proteomes" id="UP000535543">
    <property type="component" value="Unassembled WGS sequence"/>
</dbReference>
<protein>
    <submittedName>
        <fullName evidence="2">Hemophore-related protein</fullName>
    </submittedName>
</protein>
<dbReference type="AlphaFoldDB" id="A0A848KH13"/>
<feature type="signal peptide" evidence="1">
    <location>
        <begin position="1"/>
        <end position="38"/>
    </location>
</feature>
<feature type="chain" id="PRO_5032616894" evidence="1">
    <location>
        <begin position="39"/>
        <end position="137"/>
    </location>
</feature>
<evidence type="ECO:0000313" key="2">
    <source>
        <dbReference type="EMBL" id="NMN96374.1"/>
    </source>
</evidence>
<proteinExistence type="predicted"/>
<organism evidence="2 3">
    <name type="scientific">Antrihabitans stalactiti</name>
    <dbReference type="NCBI Taxonomy" id="2584121"/>
    <lineage>
        <taxon>Bacteria</taxon>
        <taxon>Bacillati</taxon>
        <taxon>Actinomycetota</taxon>
        <taxon>Actinomycetes</taxon>
        <taxon>Mycobacteriales</taxon>
        <taxon>Nocardiaceae</taxon>
        <taxon>Antrihabitans</taxon>
    </lineage>
</organism>
<sequence length="137" mass="15094">MFTKQRIGQHRTMKPFRTTLLAALAGGAFLLTPATATADPADLFDPLLNSTCSFNQIDGSLHDRYPDIAARLDGMPEQKMELQSLFELPIERRHSAVNDYLAQNPGLRDRAEQLVNSPAGAQASPIIQDVANTCHNY</sequence>
<dbReference type="GO" id="GO:0020037">
    <property type="term" value="F:heme binding"/>
    <property type="evidence" value="ECO:0007669"/>
    <property type="project" value="InterPro"/>
</dbReference>
<comment type="caution">
    <text evidence="2">The sequence shown here is derived from an EMBL/GenBank/DDBJ whole genome shotgun (WGS) entry which is preliminary data.</text>
</comment>
<evidence type="ECO:0000313" key="3">
    <source>
        <dbReference type="Proteomes" id="UP000535543"/>
    </source>
</evidence>
<reference evidence="2 3" key="2">
    <citation type="submission" date="2020-06" db="EMBL/GenBank/DDBJ databases">
        <title>Antribacter stalactiti gen. nov., sp. nov., a new member of the family Nacardiaceae isolated from a cave.</title>
        <authorList>
            <person name="Kim I.S."/>
        </authorList>
    </citation>
    <scope>NUCLEOTIDE SEQUENCE [LARGE SCALE GENOMIC DNA]</scope>
    <source>
        <strain evidence="2 3">YC2-7</strain>
    </source>
</reference>
<reference evidence="2 3" key="1">
    <citation type="submission" date="2019-05" db="EMBL/GenBank/DDBJ databases">
        <authorList>
            <person name="Lee S.D."/>
        </authorList>
    </citation>
    <scope>NUCLEOTIDE SEQUENCE [LARGE SCALE GENOMIC DNA]</scope>
    <source>
        <strain evidence="2 3">YC2-7</strain>
    </source>
</reference>
<dbReference type="EMBL" id="VCQU01000005">
    <property type="protein sequence ID" value="NMN96374.1"/>
    <property type="molecule type" value="Genomic_DNA"/>
</dbReference>
<dbReference type="NCBIfam" id="TIGR04529">
    <property type="entry name" value="MTB_hemophore"/>
    <property type="match status" value="1"/>
</dbReference>
<keyword evidence="3" id="KW-1185">Reference proteome</keyword>